<keyword evidence="3 7" id="KW-0808">Transferase</keyword>
<feature type="non-terminal residue" evidence="7">
    <location>
        <position position="88"/>
    </location>
</feature>
<keyword evidence="7" id="KW-0670">Pyruvate</keyword>
<dbReference type="PROSITE" id="PS00189">
    <property type="entry name" value="LIPOYL"/>
    <property type="match status" value="1"/>
</dbReference>
<feature type="domain" description="Lipoyl-binding" evidence="6">
    <location>
        <begin position="2"/>
        <end position="75"/>
    </location>
</feature>
<dbReference type="PANTHER" id="PTHR43178:SF2">
    <property type="entry name" value="DIHYDROLIPOYLLYSINE-RESIDUE ACETYLTRANSFERASE COMPONENT OF PYRUVATE DEHYDROGENASE COMPLEX"/>
    <property type="match status" value="1"/>
</dbReference>
<dbReference type="GO" id="GO:0004742">
    <property type="term" value="F:dihydrolipoyllysine-residue acetyltransferase activity"/>
    <property type="evidence" value="ECO:0007669"/>
    <property type="project" value="UniProtKB-EC"/>
</dbReference>
<name>A0A850R2H3_PHODD</name>
<comment type="subunit">
    <text evidence="2">Forms a 24-polypeptide structural core with octahedral symmetry.</text>
</comment>
<reference evidence="7 8" key="1">
    <citation type="submission" date="2020-06" db="EMBL/GenBank/DDBJ databases">
        <title>Photobacterium damselae subsp. damselae comparative genomics.</title>
        <authorList>
            <person name="Osorio C.R."/>
        </authorList>
    </citation>
    <scope>NUCLEOTIDE SEQUENCE [LARGE SCALE GENOMIC DNA]</scope>
    <source>
        <strain evidence="7 8">TW250/03</strain>
    </source>
</reference>
<dbReference type="CDD" id="cd06849">
    <property type="entry name" value="lipoyl_domain"/>
    <property type="match status" value="1"/>
</dbReference>
<comment type="caution">
    <text evidence="7">The sequence shown here is derived from an EMBL/GenBank/DDBJ whole genome shotgun (WGS) entry which is preliminary data.</text>
</comment>
<sequence length="88" mass="8996">MAIEINVPDIGADEVEVTEILVSVGDKVEEEQSLITVEGDKASMEVPASQAGIVKEIKIAEGDKVSTGSLIMIFEAEGAATAAPAPAA</sequence>
<comment type="cofactor">
    <cofactor evidence="1">
        <name>(R)-lipoate</name>
        <dbReference type="ChEBI" id="CHEBI:83088"/>
    </cofactor>
</comment>
<evidence type="ECO:0000256" key="1">
    <source>
        <dbReference type="ARBA" id="ARBA00001938"/>
    </source>
</evidence>
<dbReference type="FunFam" id="2.40.50.100:FF:000009">
    <property type="entry name" value="Acetyltransferase component of pyruvate dehydrogenase complex"/>
    <property type="match status" value="1"/>
</dbReference>
<dbReference type="InterPro" id="IPR003016">
    <property type="entry name" value="2-oxoA_DH_lipoyl-BS"/>
</dbReference>
<dbReference type="GO" id="GO:0006086">
    <property type="term" value="P:pyruvate decarboxylation to acetyl-CoA"/>
    <property type="evidence" value="ECO:0007669"/>
    <property type="project" value="TreeGrafter"/>
</dbReference>
<evidence type="ECO:0000256" key="4">
    <source>
        <dbReference type="ARBA" id="ARBA00022823"/>
    </source>
</evidence>
<evidence type="ECO:0000256" key="5">
    <source>
        <dbReference type="ARBA" id="ARBA00023315"/>
    </source>
</evidence>
<evidence type="ECO:0000313" key="8">
    <source>
        <dbReference type="Proteomes" id="UP000533429"/>
    </source>
</evidence>
<accession>A0A850R2H3</accession>
<keyword evidence="5 7" id="KW-0012">Acyltransferase</keyword>
<dbReference type="GO" id="GO:0005737">
    <property type="term" value="C:cytoplasm"/>
    <property type="evidence" value="ECO:0007669"/>
    <property type="project" value="TreeGrafter"/>
</dbReference>
<dbReference type="PROSITE" id="PS50968">
    <property type="entry name" value="BIOTINYL_LIPOYL"/>
    <property type="match status" value="1"/>
</dbReference>
<dbReference type="Pfam" id="PF00364">
    <property type="entry name" value="Biotin_lipoyl"/>
    <property type="match status" value="1"/>
</dbReference>
<organism evidence="7 8">
    <name type="scientific">Photobacterium damselae subsp. damselae</name>
    <name type="common">Listonella damsela</name>
    <dbReference type="NCBI Taxonomy" id="85581"/>
    <lineage>
        <taxon>Bacteria</taxon>
        <taxon>Pseudomonadati</taxon>
        <taxon>Pseudomonadota</taxon>
        <taxon>Gammaproteobacteria</taxon>
        <taxon>Vibrionales</taxon>
        <taxon>Vibrionaceae</taxon>
        <taxon>Photobacterium</taxon>
    </lineage>
</organism>
<dbReference type="Proteomes" id="UP000533429">
    <property type="component" value="Unassembled WGS sequence"/>
</dbReference>
<dbReference type="EMBL" id="JABXOR010001459">
    <property type="protein sequence ID" value="NVP03020.1"/>
    <property type="molecule type" value="Genomic_DNA"/>
</dbReference>
<dbReference type="Gene3D" id="2.40.50.100">
    <property type="match status" value="1"/>
</dbReference>
<dbReference type="InterPro" id="IPR000089">
    <property type="entry name" value="Biotin_lipoyl"/>
</dbReference>
<dbReference type="InterPro" id="IPR011053">
    <property type="entry name" value="Single_hybrid_motif"/>
</dbReference>
<dbReference type="EC" id="2.3.1.12" evidence="7"/>
<keyword evidence="4" id="KW-0450">Lipoyl</keyword>
<evidence type="ECO:0000313" key="7">
    <source>
        <dbReference type="EMBL" id="NVP03020.1"/>
    </source>
</evidence>
<dbReference type="PANTHER" id="PTHR43178">
    <property type="entry name" value="DIHYDROLIPOAMIDE ACETYLTRANSFERASE COMPONENT OF PYRUVATE DEHYDROGENASE COMPLEX"/>
    <property type="match status" value="1"/>
</dbReference>
<dbReference type="GO" id="GO:0031405">
    <property type="term" value="F:lipoic acid binding"/>
    <property type="evidence" value="ECO:0007669"/>
    <property type="project" value="TreeGrafter"/>
</dbReference>
<dbReference type="SUPFAM" id="SSF51230">
    <property type="entry name" value="Single hybrid motif"/>
    <property type="match status" value="1"/>
</dbReference>
<proteinExistence type="predicted"/>
<dbReference type="InterPro" id="IPR050743">
    <property type="entry name" value="2-oxoacid_DH_E2_comp"/>
</dbReference>
<dbReference type="AlphaFoldDB" id="A0A850R2H3"/>
<evidence type="ECO:0000259" key="6">
    <source>
        <dbReference type="PROSITE" id="PS50968"/>
    </source>
</evidence>
<gene>
    <name evidence="7" type="primary">aceF</name>
    <name evidence="7" type="ORF">HWA77_22690</name>
</gene>
<protein>
    <submittedName>
        <fullName evidence="7">Pyruvate dehydrogenase complex dihydrolipoyllysine-residue acetyltransferase</fullName>
        <ecNumber evidence="7">2.3.1.12</ecNumber>
    </submittedName>
</protein>
<evidence type="ECO:0000256" key="2">
    <source>
        <dbReference type="ARBA" id="ARBA00011484"/>
    </source>
</evidence>
<evidence type="ECO:0000256" key="3">
    <source>
        <dbReference type="ARBA" id="ARBA00022679"/>
    </source>
</evidence>